<keyword evidence="1" id="KW-0406">Ion transport</keyword>
<sequence>MPQPLIVGLFFKMKDNNYLLRRKVYSISFSTSLPVMYWEPFGPINFPTKISYSFWWGLRNLSNFGTNLETSTYIWENSFAILISLIGLLLFLYLIGNVQVFMQRATTRSEEVREKIQTKKNDIERWMDKNGLQDDMKEEIMKNVKEKLEEDINADLEDLFSILPWYTKKALKRVLCMDTLKKVPMLSEMDEKVLKMMCDYLKPVNYPENTLVFKMGEPLDQMVFITEGFMWTYTTATESSHSRHVEKATGLGTSPSMDTNCLKKGDLYGDELLKFASSSLTELPTTVANVKCHTKVEAFVLKAKDLRSVVTKCEKWWKLNYNASQDKAADQVAPPVQRQQQQGLKNRVSTPTASGDVKPKPADHT</sequence>
<feature type="domain" description="Cyclic nucleotide-binding" evidence="6">
    <location>
        <begin position="185"/>
        <end position="327"/>
    </location>
</feature>
<evidence type="ECO:0000256" key="2">
    <source>
        <dbReference type="ARBA" id="ARBA00023303"/>
    </source>
</evidence>
<keyword evidence="3" id="KW-0175">Coiled coil</keyword>
<feature type="transmembrane region" description="Helical" evidence="5">
    <location>
        <begin position="73"/>
        <end position="95"/>
    </location>
</feature>
<dbReference type="InterPro" id="IPR000595">
    <property type="entry name" value="cNMP-bd_dom"/>
</dbReference>
<evidence type="ECO:0000256" key="5">
    <source>
        <dbReference type="SAM" id="Phobius"/>
    </source>
</evidence>
<dbReference type="AlphaFoldDB" id="A0AAW1W301"/>
<gene>
    <name evidence="7" type="ORF">M0R45_038281</name>
</gene>
<keyword evidence="1" id="KW-1071">Ligand-gated ion channel</keyword>
<feature type="region of interest" description="Disordered" evidence="4">
    <location>
        <begin position="326"/>
        <end position="365"/>
    </location>
</feature>
<comment type="caution">
    <text evidence="7">The sequence shown here is derived from an EMBL/GenBank/DDBJ whole genome shotgun (WGS) entry which is preliminary data.</text>
</comment>
<evidence type="ECO:0000256" key="3">
    <source>
        <dbReference type="SAM" id="Coils"/>
    </source>
</evidence>
<keyword evidence="8" id="KW-1185">Reference proteome</keyword>
<keyword evidence="5" id="KW-0472">Membrane</keyword>
<evidence type="ECO:0000313" key="8">
    <source>
        <dbReference type="Proteomes" id="UP001457282"/>
    </source>
</evidence>
<keyword evidence="1" id="KW-0813">Transport</keyword>
<protein>
    <recommendedName>
        <fullName evidence="6">Cyclic nucleotide-binding domain-containing protein</fullName>
    </recommendedName>
</protein>
<evidence type="ECO:0000256" key="4">
    <source>
        <dbReference type="SAM" id="MobiDB-lite"/>
    </source>
</evidence>
<dbReference type="GO" id="GO:0034220">
    <property type="term" value="P:monoatomic ion transmembrane transport"/>
    <property type="evidence" value="ECO:0007669"/>
    <property type="project" value="UniProtKB-KW"/>
</dbReference>
<evidence type="ECO:0000313" key="7">
    <source>
        <dbReference type="EMBL" id="KAK9914506.1"/>
    </source>
</evidence>
<feature type="compositionally biased region" description="Polar residues" evidence="4">
    <location>
        <begin position="343"/>
        <end position="353"/>
    </location>
</feature>
<organism evidence="7 8">
    <name type="scientific">Rubus argutus</name>
    <name type="common">Southern blackberry</name>
    <dbReference type="NCBI Taxonomy" id="59490"/>
    <lineage>
        <taxon>Eukaryota</taxon>
        <taxon>Viridiplantae</taxon>
        <taxon>Streptophyta</taxon>
        <taxon>Embryophyta</taxon>
        <taxon>Tracheophyta</taxon>
        <taxon>Spermatophyta</taxon>
        <taxon>Magnoliopsida</taxon>
        <taxon>eudicotyledons</taxon>
        <taxon>Gunneridae</taxon>
        <taxon>Pentapetalae</taxon>
        <taxon>rosids</taxon>
        <taxon>fabids</taxon>
        <taxon>Rosales</taxon>
        <taxon>Rosaceae</taxon>
        <taxon>Rosoideae</taxon>
        <taxon>Rosoideae incertae sedis</taxon>
        <taxon>Rubus</taxon>
    </lineage>
</organism>
<feature type="compositionally biased region" description="Low complexity" evidence="4">
    <location>
        <begin position="330"/>
        <end position="342"/>
    </location>
</feature>
<accession>A0AAW1W301</accession>
<dbReference type="GO" id="GO:0016020">
    <property type="term" value="C:membrane"/>
    <property type="evidence" value="ECO:0007669"/>
    <property type="project" value="UniProtKB-SubCell"/>
</dbReference>
<dbReference type="PROSITE" id="PS50042">
    <property type="entry name" value="CNMP_BINDING_3"/>
    <property type="match status" value="1"/>
</dbReference>
<dbReference type="SUPFAM" id="SSF51206">
    <property type="entry name" value="cAMP-binding domain-like"/>
    <property type="match status" value="1"/>
</dbReference>
<dbReference type="EMBL" id="JBEDUW010000007">
    <property type="protein sequence ID" value="KAK9914506.1"/>
    <property type="molecule type" value="Genomic_DNA"/>
</dbReference>
<feature type="coiled-coil region" evidence="3">
    <location>
        <begin position="102"/>
        <end position="129"/>
    </location>
</feature>
<dbReference type="InterPro" id="IPR018490">
    <property type="entry name" value="cNMP-bd_dom_sf"/>
</dbReference>
<dbReference type="Proteomes" id="UP001457282">
    <property type="component" value="Unassembled WGS sequence"/>
</dbReference>
<dbReference type="PANTHER" id="PTHR45651:SF68">
    <property type="entry name" value="ION TRANSPORT DOMAIN-CONTAINING PROTEIN"/>
    <property type="match status" value="1"/>
</dbReference>
<name>A0AAW1W301_RUBAR</name>
<evidence type="ECO:0000259" key="6">
    <source>
        <dbReference type="PROSITE" id="PS50042"/>
    </source>
</evidence>
<dbReference type="SUPFAM" id="SSF81324">
    <property type="entry name" value="Voltage-gated potassium channels"/>
    <property type="match status" value="1"/>
</dbReference>
<keyword evidence="5" id="KW-0812">Transmembrane</keyword>
<proteinExistence type="predicted"/>
<dbReference type="Gene3D" id="2.60.120.10">
    <property type="entry name" value="Jelly Rolls"/>
    <property type="match status" value="1"/>
</dbReference>
<keyword evidence="2" id="KW-0407">Ion channel</keyword>
<dbReference type="PANTHER" id="PTHR45651">
    <property type="entry name" value="CYCLIC NUCLEOTIDE-GATED ION CHANNEL 15-RELATED-RELATED"/>
    <property type="match status" value="1"/>
</dbReference>
<dbReference type="InterPro" id="IPR014710">
    <property type="entry name" value="RmlC-like_jellyroll"/>
</dbReference>
<evidence type="ECO:0000256" key="1">
    <source>
        <dbReference type="ARBA" id="ARBA00023286"/>
    </source>
</evidence>
<keyword evidence="5" id="KW-1133">Transmembrane helix</keyword>
<reference evidence="7 8" key="1">
    <citation type="journal article" date="2023" name="G3 (Bethesda)">
        <title>A chromosome-length genome assembly and annotation of blackberry (Rubus argutus, cv. 'Hillquist').</title>
        <authorList>
            <person name="Bruna T."/>
            <person name="Aryal R."/>
            <person name="Dudchenko O."/>
            <person name="Sargent D.J."/>
            <person name="Mead D."/>
            <person name="Buti M."/>
            <person name="Cavallini A."/>
            <person name="Hytonen T."/>
            <person name="Andres J."/>
            <person name="Pham M."/>
            <person name="Weisz D."/>
            <person name="Mascagni F."/>
            <person name="Usai G."/>
            <person name="Natali L."/>
            <person name="Bassil N."/>
            <person name="Fernandez G.E."/>
            <person name="Lomsadze A."/>
            <person name="Armour M."/>
            <person name="Olukolu B."/>
            <person name="Poorten T."/>
            <person name="Britton C."/>
            <person name="Davik J."/>
            <person name="Ashrafi H."/>
            <person name="Aiden E.L."/>
            <person name="Borodovsky M."/>
            <person name="Worthington M."/>
        </authorList>
    </citation>
    <scope>NUCLEOTIDE SEQUENCE [LARGE SCALE GENOMIC DNA]</scope>
    <source>
        <strain evidence="7">PI 553951</strain>
    </source>
</reference>